<dbReference type="Pfam" id="PF02466">
    <property type="entry name" value="Tim17"/>
    <property type="match status" value="1"/>
</dbReference>
<dbReference type="PANTHER" id="PTHR15460">
    <property type="entry name" value="PEROXISOMAL MEMBRANE PROTEIN 4"/>
    <property type="match status" value="1"/>
</dbReference>
<dbReference type="PANTHER" id="PTHR15460:SF3">
    <property type="entry name" value="PEROXISOMAL MEMBRANE PROTEIN 4"/>
    <property type="match status" value="1"/>
</dbReference>
<evidence type="ECO:0000313" key="1">
    <source>
        <dbReference type="Proteomes" id="UP000887566"/>
    </source>
</evidence>
<keyword evidence="1" id="KW-1185">Reference proteome</keyword>
<accession>A0A914UYK7</accession>
<protein>
    <submittedName>
        <fullName evidence="2">Peroxisomal membrane protein 4</fullName>
    </submittedName>
</protein>
<dbReference type="GO" id="GO:0005778">
    <property type="term" value="C:peroxisomal membrane"/>
    <property type="evidence" value="ECO:0007669"/>
    <property type="project" value="TreeGrafter"/>
</dbReference>
<name>A0A914UYK7_9BILA</name>
<dbReference type="InterPro" id="IPR019531">
    <property type="entry name" value="Pmp4"/>
</dbReference>
<dbReference type="Proteomes" id="UP000887566">
    <property type="component" value="Unplaced"/>
</dbReference>
<reference evidence="2" key="1">
    <citation type="submission" date="2022-11" db="UniProtKB">
        <authorList>
            <consortium name="WormBaseParasite"/>
        </authorList>
    </citation>
    <scope>IDENTIFICATION</scope>
</reference>
<sequence length="220" mass="25079">MEDVVGGAELVKQLNAIIADKDYHWILAAVKGFRNGLVYGARIRFPHALVITFLFGKGTVRQKLINIVRHTRTHAWNLGKFAFTYKFCCGGLNALFGDDKAGWQILLAGFIAANFQLHEMNAINTQILFYLLPRGIFGLFRLISKKGWILPGLTQKRVFPYVNACVLSFCLWLFFYDPDVLQPSVIASFEYLYNDSDHFHSLKDLLLYNKGPLRKQTNNA</sequence>
<organism evidence="1 2">
    <name type="scientific">Plectus sambesii</name>
    <dbReference type="NCBI Taxonomy" id="2011161"/>
    <lineage>
        <taxon>Eukaryota</taxon>
        <taxon>Metazoa</taxon>
        <taxon>Ecdysozoa</taxon>
        <taxon>Nematoda</taxon>
        <taxon>Chromadorea</taxon>
        <taxon>Plectida</taxon>
        <taxon>Plectina</taxon>
        <taxon>Plectoidea</taxon>
        <taxon>Plectidae</taxon>
        <taxon>Plectus</taxon>
    </lineage>
</organism>
<dbReference type="AlphaFoldDB" id="A0A914UYK7"/>
<proteinExistence type="predicted"/>
<dbReference type="WBParaSite" id="PSAMB.scaffold134size74252.g2371.t1">
    <property type="protein sequence ID" value="PSAMB.scaffold134size74252.g2371.t1"/>
    <property type="gene ID" value="PSAMB.scaffold134size74252.g2371"/>
</dbReference>
<evidence type="ECO:0000313" key="2">
    <source>
        <dbReference type="WBParaSite" id="PSAMB.scaffold134size74252.g2371.t1"/>
    </source>
</evidence>